<keyword evidence="3" id="KW-1185">Reference proteome</keyword>
<dbReference type="SUPFAM" id="SSF47413">
    <property type="entry name" value="lambda repressor-like DNA-binding domains"/>
    <property type="match status" value="1"/>
</dbReference>
<dbReference type="eggNOG" id="COG1396">
    <property type="taxonomic scope" value="Bacteria"/>
</dbReference>
<dbReference type="InterPro" id="IPR010982">
    <property type="entry name" value="Lambda_DNA-bd_dom_sf"/>
</dbReference>
<dbReference type="Proteomes" id="UP000001592">
    <property type="component" value="Chromosome"/>
</dbReference>
<feature type="domain" description="HTH cro/C1-type" evidence="1">
    <location>
        <begin position="52"/>
        <end position="106"/>
    </location>
</feature>
<evidence type="ECO:0000313" key="3">
    <source>
        <dbReference type="Proteomes" id="UP000001592"/>
    </source>
</evidence>
<dbReference type="CDD" id="cd00093">
    <property type="entry name" value="HTH_XRE"/>
    <property type="match status" value="1"/>
</dbReference>
<dbReference type="Gene3D" id="1.10.260.40">
    <property type="entry name" value="lambda repressor-like DNA-binding domains"/>
    <property type="match status" value="1"/>
</dbReference>
<dbReference type="PROSITE" id="PS50943">
    <property type="entry name" value="HTH_CROC1"/>
    <property type="match status" value="1"/>
</dbReference>
<dbReference type="AlphaFoldDB" id="A9IYN4"/>
<dbReference type="KEGG" id="btr:BT_2399"/>
<proteinExistence type="predicted"/>
<dbReference type="HOGENOM" id="CLU_066192_26_1_5"/>
<dbReference type="Pfam" id="PF01381">
    <property type="entry name" value="HTH_3"/>
    <property type="match status" value="1"/>
</dbReference>
<organism evidence="2 3">
    <name type="scientific">Bartonella tribocorum (strain DSM 28219 / CCUG 45778 / CIP 105476 / IBS 506)</name>
    <dbReference type="NCBI Taxonomy" id="382640"/>
    <lineage>
        <taxon>Bacteria</taxon>
        <taxon>Pseudomonadati</taxon>
        <taxon>Pseudomonadota</taxon>
        <taxon>Alphaproteobacteria</taxon>
        <taxon>Hyphomicrobiales</taxon>
        <taxon>Bartonellaceae</taxon>
        <taxon>Bartonella</taxon>
    </lineage>
</organism>
<reference evidence="2 3" key="1">
    <citation type="journal article" date="2007" name="Nat. Genet.">
        <title>Genomic analysis of Bartonella identifies type IV secretion systems as host adaptability factors.</title>
        <authorList>
            <person name="Saenz H.L."/>
            <person name="Engel P."/>
            <person name="Stoeckli M.C."/>
            <person name="Lanz C."/>
            <person name="Raddatz G."/>
            <person name="Vayssier-Taussat M."/>
            <person name="Birtles R."/>
            <person name="Schuster S.C."/>
            <person name="Dehio C."/>
        </authorList>
    </citation>
    <scope>NUCLEOTIDE SEQUENCE [LARGE SCALE GENOMIC DNA]</scope>
    <source>
        <strain evidence="3">DSM 28219 / CCUG 45778 / CIP 105476 / IBS 506</strain>
    </source>
</reference>
<sequence length="157" mass="18188">MSRCCPSAKSKMLIRVQCFRLPEYLCEGARNRREGEMQSQNLNIDLLVGKKIRLRRQMLKMSQTTLGHALGVSFQQIQKYEKGLNRVSAGRLMQISDILNVPISFFYADIITKQQPPHHHDEVISSTEEYLLLKRFRTLTSIKQRAILHLIMDENAS</sequence>
<dbReference type="SMART" id="SM00530">
    <property type="entry name" value="HTH_XRE"/>
    <property type="match status" value="1"/>
</dbReference>
<gene>
    <name evidence="2" type="primary">dicA</name>
    <name evidence="2" type="ordered locus">BT_2399</name>
</gene>
<dbReference type="EMBL" id="AM260525">
    <property type="protein sequence ID" value="CAK02395.1"/>
    <property type="molecule type" value="Genomic_DNA"/>
</dbReference>
<dbReference type="InterPro" id="IPR001387">
    <property type="entry name" value="Cro/C1-type_HTH"/>
</dbReference>
<evidence type="ECO:0000313" key="2">
    <source>
        <dbReference type="EMBL" id="CAK02395.1"/>
    </source>
</evidence>
<protein>
    <submittedName>
        <fullName evidence="2">Transcriptional regulator</fullName>
    </submittedName>
</protein>
<name>A9IYN4_BART1</name>
<accession>A9IYN4</accession>
<dbReference type="GO" id="GO:0003677">
    <property type="term" value="F:DNA binding"/>
    <property type="evidence" value="ECO:0007669"/>
    <property type="project" value="InterPro"/>
</dbReference>
<evidence type="ECO:0000259" key="1">
    <source>
        <dbReference type="PROSITE" id="PS50943"/>
    </source>
</evidence>